<sequence>MRARPLIRYVMNKNQKPSAEPSAARNRRPSLRLTYVIGSLDRILRRRMSEALAPLGLTLAQFTALSVLEANGRASNAQVAERSFITPQSANEVMNAMAARNWVSREPDPTHGRIVLLQLTEEGRAVLRDCEQAVKAIEKQMLDDLGVDTAASVQTHLETFVRNLRG</sequence>
<dbReference type="InterPro" id="IPR036390">
    <property type="entry name" value="WH_DNA-bd_sf"/>
</dbReference>
<dbReference type="InterPro" id="IPR039422">
    <property type="entry name" value="MarR/SlyA-like"/>
</dbReference>
<gene>
    <name evidence="2" type="ORF">HHL14_16660</name>
</gene>
<dbReference type="InterPro" id="IPR000835">
    <property type="entry name" value="HTH_MarR-typ"/>
</dbReference>
<evidence type="ECO:0000313" key="3">
    <source>
        <dbReference type="Proteomes" id="UP000583127"/>
    </source>
</evidence>
<dbReference type="Proteomes" id="UP000583127">
    <property type="component" value="Unassembled WGS sequence"/>
</dbReference>
<dbReference type="PROSITE" id="PS50995">
    <property type="entry name" value="HTH_MARR_2"/>
    <property type="match status" value="1"/>
</dbReference>
<dbReference type="SMART" id="SM00347">
    <property type="entry name" value="HTH_MARR"/>
    <property type="match status" value="1"/>
</dbReference>
<keyword evidence="3" id="KW-1185">Reference proteome</keyword>
<dbReference type="GO" id="GO:0006950">
    <property type="term" value="P:response to stress"/>
    <property type="evidence" value="ECO:0007669"/>
    <property type="project" value="TreeGrafter"/>
</dbReference>
<name>A0A7X9X6L8_9BURK</name>
<evidence type="ECO:0000259" key="1">
    <source>
        <dbReference type="PROSITE" id="PS50995"/>
    </source>
</evidence>
<accession>A0A7X9X6L8</accession>
<dbReference type="EMBL" id="JABBFZ010000009">
    <property type="protein sequence ID" value="NML32462.1"/>
    <property type="molecule type" value="Genomic_DNA"/>
</dbReference>
<dbReference type="PANTHER" id="PTHR33164:SF43">
    <property type="entry name" value="HTH-TYPE TRANSCRIPTIONAL REPRESSOR YETL"/>
    <property type="match status" value="1"/>
</dbReference>
<feature type="domain" description="HTH marR-type" evidence="1">
    <location>
        <begin position="30"/>
        <end position="166"/>
    </location>
</feature>
<dbReference type="GO" id="GO:0003700">
    <property type="term" value="F:DNA-binding transcription factor activity"/>
    <property type="evidence" value="ECO:0007669"/>
    <property type="project" value="InterPro"/>
</dbReference>
<protein>
    <submittedName>
        <fullName evidence="2">MarR family transcriptional regulator</fullName>
    </submittedName>
</protein>
<comment type="caution">
    <text evidence="2">The sequence shown here is derived from an EMBL/GenBank/DDBJ whole genome shotgun (WGS) entry which is preliminary data.</text>
</comment>
<dbReference type="Pfam" id="PF12802">
    <property type="entry name" value="MarR_2"/>
    <property type="match status" value="1"/>
</dbReference>
<dbReference type="AlphaFoldDB" id="A0A7X9X6L8"/>
<dbReference type="Gene3D" id="1.10.10.10">
    <property type="entry name" value="Winged helix-like DNA-binding domain superfamily/Winged helix DNA-binding domain"/>
    <property type="match status" value="1"/>
</dbReference>
<reference evidence="2 3" key="1">
    <citation type="submission" date="2020-04" db="EMBL/GenBank/DDBJ databases">
        <title>Paraburkholderia sp. G-4-1-8 isolated from soil.</title>
        <authorList>
            <person name="Dahal R.H."/>
        </authorList>
    </citation>
    <scope>NUCLEOTIDE SEQUENCE [LARGE SCALE GENOMIC DNA]</scope>
    <source>
        <strain evidence="2 3">G-4-1-8</strain>
    </source>
</reference>
<organism evidence="2 3">
    <name type="scientific">Paraburkholderia antibiotica</name>
    <dbReference type="NCBI Taxonomy" id="2728839"/>
    <lineage>
        <taxon>Bacteria</taxon>
        <taxon>Pseudomonadati</taxon>
        <taxon>Pseudomonadota</taxon>
        <taxon>Betaproteobacteria</taxon>
        <taxon>Burkholderiales</taxon>
        <taxon>Burkholderiaceae</taxon>
        <taxon>Paraburkholderia</taxon>
    </lineage>
</organism>
<dbReference type="PANTHER" id="PTHR33164">
    <property type="entry name" value="TRANSCRIPTIONAL REGULATOR, MARR FAMILY"/>
    <property type="match status" value="1"/>
</dbReference>
<evidence type="ECO:0000313" key="2">
    <source>
        <dbReference type="EMBL" id="NML32462.1"/>
    </source>
</evidence>
<dbReference type="SUPFAM" id="SSF46785">
    <property type="entry name" value="Winged helix' DNA-binding domain"/>
    <property type="match status" value="1"/>
</dbReference>
<proteinExistence type="predicted"/>
<dbReference type="InterPro" id="IPR036388">
    <property type="entry name" value="WH-like_DNA-bd_sf"/>
</dbReference>